<dbReference type="HAMAP" id="MF_01518">
    <property type="entry name" value="Adenine_deamin"/>
    <property type="match status" value="1"/>
</dbReference>
<comment type="cofactor">
    <cofactor evidence="6">
        <name>Mn(2+)</name>
        <dbReference type="ChEBI" id="CHEBI:29035"/>
    </cofactor>
</comment>
<dbReference type="EC" id="3.5.4.2" evidence="2 6"/>
<evidence type="ECO:0000259" key="7">
    <source>
        <dbReference type="Pfam" id="PF01979"/>
    </source>
</evidence>
<dbReference type="RefSeq" id="WP_038477942.1">
    <property type="nucleotide sequence ID" value="NZ_CP003923.1"/>
</dbReference>
<dbReference type="GO" id="GO:0006146">
    <property type="term" value="P:adenine catabolic process"/>
    <property type="evidence" value="ECO:0007669"/>
    <property type="project" value="InterPro"/>
</dbReference>
<dbReference type="SUPFAM" id="SSF51556">
    <property type="entry name" value="Metallo-dependent hydrolases"/>
    <property type="match status" value="1"/>
</dbReference>
<dbReference type="CDD" id="cd01295">
    <property type="entry name" value="AdeC"/>
    <property type="match status" value="1"/>
</dbReference>
<dbReference type="Gene3D" id="2.30.40.10">
    <property type="entry name" value="Urease, subunit C, domain 1"/>
    <property type="match status" value="1"/>
</dbReference>
<dbReference type="KEGG" id="ble:BleG1_1028"/>
<evidence type="ECO:0000256" key="4">
    <source>
        <dbReference type="ARBA" id="ARBA00023211"/>
    </source>
</evidence>
<dbReference type="EMBL" id="CP003923">
    <property type="protein sequence ID" value="AIC93631.1"/>
    <property type="molecule type" value="Genomic_DNA"/>
</dbReference>
<comment type="similarity">
    <text evidence="1 6">Belongs to the metallo-dependent hydrolases superfamily. Adenine deaminase family.</text>
</comment>
<feature type="domain" description="Amidohydrolase-related" evidence="7">
    <location>
        <begin position="69"/>
        <end position="351"/>
    </location>
</feature>
<dbReference type="OrthoDB" id="9775607at2"/>
<dbReference type="InterPro" id="IPR026912">
    <property type="entry name" value="Adenine_deam_C"/>
</dbReference>
<dbReference type="Pfam" id="PF13382">
    <property type="entry name" value="Adenine_deam_C"/>
    <property type="match status" value="1"/>
</dbReference>
<dbReference type="Proteomes" id="UP000027142">
    <property type="component" value="Chromosome"/>
</dbReference>
<evidence type="ECO:0000256" key="3">
    <source>
        <dbReference type="ARBA" id="ARBA00022801"/>
    </source>
</evidence>
<dbReference type="PATRIC" id="fig|1246626.3.peg.1032"/>
<dbReference type="PANTHER" id="PTHR11113">
    <property type="entry name" value="N-ACETYLGLUCOSAMINE-6-PHOSPHATE DEACETYLASE"/>
    <property type="match status" value="1"/>
</dbReference>
<sequence length="575" mass="62102">MSESTTLKNQLRAASGEQACDLLLENATIVDVYTCTTFQGNIAITDGMIVGIGAYTNGKQVVDGKGKWICPGLLDGHVHIESGMVRPEELAKVLIPRGITTIIADPHEIANVGGTDAVRYMIEASKNIPLDIKMMIPSSVPAAWFEENGATLSSHDVDVLLQEGNVYGLGEVMDYPAVCSGDDEMLRKISLAKTAGCPIDGHGSGLDEKALNAYRVVGIENDHEAITGEEALERVRKGFYVLMREGTATRDMEAILPAVTPFNSRRFAFATDDKHLDDLIEEGSIDFSVRKAIELGLNPLQAIQLGSLNAAECFQLQDRGAIAPGKKATFLVLNDLNTFEVNSVYVEGEKVAENGNLLTSLRPNIEVPSQLLNSVRVKPFTKQDLQLPLKNSNEATIIEASLTSIVTKKVVEKVKIENNCFKPNKNQLKLVVMERHHQKGTIGVGICKGIPIQRGAIVSTVAHDSHNIIACGVDDDSLYHALNHIVDIGGGMAVVDGDRVLATLPLAIGGLMSTQPASQVKWALNQLQGALTEIGYQEKVDPFLTLAFLALPVIPSIKLTSKGLFDVEAFTFIDQ</sequence>
<dbReference type="STRING" id="1246626.BleG1_1028"/>
<dbReference type="Gene3D" id="3.20.20.140">
    <property type="entry name" value="Metal-dependent hydrolases"/>
    <property type="match status" value="1"/>
</dbReference>
<evidence type="ECO:0000256" key="1">
    <source>
        <dbReference type="ARBA" id="ARBA00006773"/>
    </source>
</evidence>
<evidence type="ECO:0000313" key="10">
    <source>
        <dbReference type="Proteomes" id="UP000027142"/>
    </source>
</evidence>
<evidence type="ECO:0000313" key="9">
    <source>
        <dbReference type="EMBL" id="AIC93631.1"/>
    </source>
</evidence>
<evidence type="ECO:0000256" key="5">
    <source>
        <dbReference type="ARBA" id="ARBA00047720"/>
    </source>
</evidence>
<dbReference type="NCBIfam" id="TIGR01178">
    <property type="entry name" value="ade"/>
    <property type="match status" value="1"/>
</dbReference>
<protein>
    <recommendedName>
        <fullName evidence="2 6">Adenine deaminase</fullName>
        <shortName evidence="6">Adenase</shortName>
        <shortName evidence="6">Adenine aminase</shortName>
        <ecNumber evidence="2 6">3.5.4.2</ecNumber>
    </recommendedName>
</protein>
<organism evidence="9 10">
    <name type="scientific">Shouchella lehensis G1</name>
    <dbReference type="NCBI Taxonomy" id="1246626"/>
    <lineage>
        <taxon>Bacteria</taxon>
        <taxon>Bacillati</taxon>
        <taxon>Bacillota</taxon>
        <taxon>Bacilli</taxon>
        <taxon>Bacillales</taxon>
        <taxon>Bacillaceae</taxon>
        <taxon>Shouchella</taxon>
    </lineage>
</organism>
<evidence type="ECO:0000256" key="2">
    <source>
        <dbReference type="ARBA" id="ARBA00012782"/>
    </source>
</evidence>
<feature type="domain" description="Adenine deaminase C-terminal" evidence="8">
    <location>
        <begin position="405"/>
        <end position="570"/>
    </location>
</feature>
<dbReference type="eggNOG" id="COG1001">
    <property type="taxonomic scope" value="Bacteria"/>
</dbReference>
<dbReference type="Pfam" id="PF01979">
    <property type="entry name" value="Amidohydro_1"/>
    <property type="match status" value="1"/>
</dbReference>
<keyword evidence="10" id="KW-1185">Reference proteome</keyword>
<proteinExistence type="inferred from homology"/>
<dbReference type="GO" id="GO:0000034">
    <property type="term" value="F:adenine deaminase activity"/>
    <property type="evidence" value="ECO:0007669"/>
    <property type="project" value="UniProtKB-UniRule"/>
</dbReference>
<evidence type="ECO:0000259" key="8">
    <source>
        <dbReference type="Pfam" id="PF13382"/>
    </source>
</evidence>
<dbReference type="InterPro" id="IPR011059">
    <property type="entry name" value="Metal-dep_hydrolase_composite"/>
</dbReference>
<dbReference type="AlphaFoldDB" id="A0A060LQU3"/>
<dbReference type="InterPro" id="IPR032466">
    <property type="entry name" value="Metal_Hydrolase"/>
</dbReference>
<keyword evidence="4 6" id="KW-0464">Manganese</keyword>
<keyword evidence="3 6" id="KW-0378">Hydrolase</keyword>
<reference evidence="9 10" key="1">
    <citation type="journal article" date="2014" name="Gene">
        <title>A comparative genomic analysis of the alkalitolerant soil bacterium Bacillus lehensis G1.</title>
        <authorList>
            <person name="Noor Y.M."/>
            <person name="Samsulrizal N.H."/>
            <person name="Jema'on N.A."/>
            <person name="Low K.O."/>
            <person name="Ramli A.N."/>
            <person name="Alias N.I."/>
            <person name="Damis S.I."/>
            <person name="Fuzi S.F."/>
            <person name="Isa M.N."/>
            <person name="Murad A.M."/>
            <person name="Raih M.F."/>
            <person name="Bakar F.D."/>
            <person name="Najimudin N."/>
            <person name="Mahadi N.M."/>
            <person name="Illias R.M."/>
        </authorList>
    </citation>
    <scope>NUCLEOTIDE SEQUENCE [LARGE SCALE GENOMIC DNA]</scope>
    <source>
        <strain evidence="9 10">G1</strain>
    </source>
</reference>
<comment type="catalytic activity">
    <reaction evidence="5 6">
        <text>adenine + H2O + H(+) = hypoxanthine + NH4(+)</text>
        <dbReference type="Rhea" id="RHEA:23688"/>
        <dbReference type="ChEBI" id="CHEBI:15377"/>
        <dbReference type="ChEBI" id="CHEBI:15378"/>
        <dbReference type="ChEBI" id="CHEBI:16708"/>
        <dbReference type="ChEBI" id="CHEBI:17368"/>
        <dbReference type="ChEBI" id="CHEBI:28938"/>
        <dbReference type="EC" id="3.5.4.2"/>
    </reaction>
</comment>
<evidence type="ECO:0000256" key="6">
    <source>
        <dbReference type="HAMAP-Rule" id="MF_01518"/>
    </source>
</evidence>
<dbReference type="InterPro" id="IPR006679">
    <property type="entry name" value="Adenine_deam"/>
</dbReference>
<name>A0A060LQU3_9BACI</name>
<accession>A0A060LQU3</accession>
<gene>
    <name evidence="6" type="primary">ade</name>
    <name evidence="9" type="ORF">BleG1_1028</name>
</gene>
<dbReference type="PANTHER" id="PTHR11113:SF2">
    <property type="entry name" value="ADENINE DEAMINASE"/>
    <property type="match status" value="1"/>
</dbReference>
<dbReference type="InterPro" id="IPR006680">
    <property type="entry name" value="Amidohydro-rel"/>
</dbReference>
<dbReference type="HOGENOM" id="CLU_027935_0_0_9"/>
<dbReference type="SUPFAM" id="SSF51338">
    <property type="entry name" value="Composite domain of metallo-dependent hydrolases"/>
    <property type="match status" value="1"/>
</dbReference>